<feature type="transmembrane region" description="Helical" evidence="1">
    <location>
        <begin position="125"/>
        <end position="144"/>
    </location>
</feature>
<reference evidence="3" key="1">
    <citation type="journal article" date="2018" name="Genome Biol. Evol.">
        <title>Genomics and development of Lentinus tigrinus, a white-rot wood-decaying mushroom with dimorphic fruiting bodies.</title>
        <authorList>
            <person name="Wu B."/>
            <person name="Xu Z."/>
            <person name="Knudson A."/>
            <person name="Carlson A."/>
            <person name="Chen N."/>
            <person name="Kovaka S."/>
            <person name="LaButti K."/>
            <person name="Lipzen A."/>
            <person name="Pennachio C."/>
            <person name="Riley R."/>
            <person name="Schakwitz W."/>
            <person name="Umezawa K."/>
            <person name="Ohm R.A."/>
            <person name="Grigoriev I.V."/>
            <person name="Nagy L.G."/>
            <person name="Gibbons J."/>
            <person name="Hibbett D."/>
        </authorList>
    </citation>
    <scope>NUCLEOTIDE SEQUENCE [LARGE SCALE GENOMIC DNA]</scope>
    <source>
        <strain evidence="3">ALCF2SS1-6</strain>
    </source>
</reference>
<name>A0A5C2RNS3_9APHY</name>
<feature type="transmembrane region" description="Helical" evidence="1">
    <location>
        <begin position="26"/>
        <end position="45"/>
    </location>
</feature>
<sequence length="322" mass="35174">MSSDDLDGFIPADILQIYAGAWVPQVNYLAVGSVALIVYEHLLTVMQEYRVIWQRKISVPMVLFIINRYGLLAFGIIYLLSTFLWWPDDLSCEIFGRLQIAFIVILDLVNVVFSSLRIHAINNRNWWWTTGIFTLGFIATPFNIVDLIMASYGTGNPIIEGCFASVGIFGSSPDSWYRLSLGIRGCKIGLDVVVLGITWYRTAGIVKAARSVNVDTSVVSVLLRDGTTYFFMTLAINIAGIVTLVAGLNSLSVEASVLNAVTMSRFILNLRVASSHAGGASRTLSTLPPQVSDIDFSSSVLGNIGASVEFTGDSDCDDDDNE</sequence>
<proteinExistence type="predicted"/>
<keyword evidence="1" id="KW-0472">Membrane</keyword>
<feature type="domain" description="DUF6533" evidence="2">
    <location>
        <begin position="28"/>
        <end position="72"/>
    </location>
</feature>
<feature type="transmembrane region" description="Helical" evidence="1">
    <location>
        <begin position="229"/>
        <end position="248"/>
    </location>
</feature>
<evidence type="ECO:0000313" key="4">
    <source>
        <dbReference type="Proteomes" id="UP000313359"/>
    </source>
</evidence>
<gene>
    <name evidence="3" type="ORF">L227DRAFT_558591</name>
</gene>
<keyword evidence="4" id="KW-1185">Reference proteome</keyword>
<evidence type="ECO:0000313" key="3">
    <source>
        <dbReference type="EMBL" id="RPD52569.1"/>
    </source>
</evidence>
<keyword evidence="1" id="KW-0812">Transmembrane</keyword>
<dbReference type="AlphaFoldDB" id="A0A5C2RNS3"/>
<keyword evidence="1" id="KW-1133">Transmembrane helix</keyword>
<dbReference type="Pfam" id="PF20151">
    <property type="entry name" value="DUF6533"/>
    <property type="match status" value="1"/>
</dbReference>
<dbReference type="Proteomes" id="UP000313359">
    <property type="component" value="Unassembled WGS sequence"/>
</dbReference>
<dbReference type="STRING" id="1328759.A0A5C2RNS3"/>
<feature type="transmembrane region" description="Helical" evidence="1">
    <location>
        <begin position="98"/>
        <end position="118"/>
    </location>
</feature>
<accession>A0A5C2RNS3</accession>
<evidence type="ECO:0000259" key="2">
    <source>
        <dbReference type="Pfam" id="PF20151"/>
    </source>
</evidence>
<organism evidence="3 4">
    <name type="scientific">Lentinus tigrinus ALCF2SS1-6</name>
    <dbReference type="NCBI Taxonomy" id="1328759"/>
    <lineage>
        <taxon>Eukaryota</taxon>
        <taxon>Fungi</taxon>
        <taxon>Dikarya</taxon>
        <taxon>Basidiomycota</taxon>
        <taxon>Agaricomycotina</taxon>
        <taxon>Agaricomycetes</taxon>
        <taxon>Polyporales</taxon>
        <taxon>Polyporaceae</taxon>
        <taxon>Lentinus</taxon>
    </lineage>
</organism>
<feature type="transmembrane region" description="Helical" evidence="1">
    <location>
        <begin position="66"/>
        <end position="86"/>
    </location>
</feature>
<protein>
    <recommendedName>
        <fullName evidence="2">DUF6533 domain-containing protein</fullName>
    </recommendedName>
</protein>
<dbReference type="InterPro" id="IPR045340">
    <property type="entry name" value="DUF6533"/>
</dbReference>
<dbReference type="EMBL" id="ML122352">
    <property type="protein sequence ID" value="RPD52569.1"/>
    <property type="molecule type" value="Genomic_DNA"/>
</dbReference>
<evidence type="ECO:0000256" key="1">
    <source>
        <dbReference type="SAM" id="Phobius"/>
    </source>
</evidence>
<dbReference type="OrthoDB" id="2804045at2759"/>